<evidence type="ECO:0000259" key="11">
    <source>
        <dbReference type="PROSITE" id="PS50926"/>
    </source>
</evidence>
<keyword evidence="3 10" id="KW-0963">Cytoplasm</keyword>
<dbReference type="InterPro" id="IPR006638">
    <property type="entry name" value="Elp3/MiaA/NifB-like_rSAM"/>
</dbReference>
<dbReference type="InterPro" id="IPR005839">
    <property type="entry name" value="Methylthiotransferase"/>
</dbReference>
<sequence length="448" mass="50100">MGQLSVSVVTLGCAKNAVDSDIMKDILNSNRYNVEEDTNKAEVIIINTCGFIEAAKQESINTILDLADLKQTGQLKYLIVAGCLAQRYKEELLQEIPEIDGIVGTGNFSDIHNLIEECKAGKRPAYTGHPAVSYDEFASFHKNRKPGPSAFVKISEGCNNHCTFCIIPSLRGEYRSRTIESIYEEVVALSEKGTKEINLVAQDSSLYGFDIYGKPEIAQLLRKLNSIDGIEWIRLLYTYPGNLDDELIDAIADLPKVCKYVEIPLQHSEPKVLKLMNRPGQNKDIKQLISSLRNRIPDVTIRTTIIVGFPNESNEDFENLKQFVAETQFDRLGVFTYSKEEGTAAAKLTGHIEHGIKEKRAAEIMEIQRKITELRNSRHIGKVLPVLIERAEAGNTFVGRTQYDAPEIDSEIYVTGESIQVGEIVPVKITHALDFDFSGEVQYVKPSK</sequence>
<dbReference type="PROSITE" id="PS51449">
    <property type="entry name" value="MTTASE_N"/>
    <property type="match status" value="1"/>
</dbReference>
<keyword evidence="4 10" id="KW-0808">Transferase</keyword>
<dbReference type="SFLD" id="SFLDS00029">
    <property type="entry name" value="Radical_SAM"/>
    <property type="match status" value="1"/>
</dbReference>
<evidence type="ECO:0000256" key="8">
    <source>
        <dbReference type="ARBA" id="ARBA00023014"/>
    </source>
</evidence>
<dbReference type="InterPro" id="IPR012340">
    <property type="entry name" value="NA-bd_OB-fold"/>
</dbReference>
<dbReference type="NCBIfam" id="TIGR01125">
    <property type="entry name" value="30S ribosomal protein S12 methylthiotransferase RimO"/>
    <property type="match status" value="1"/>
</dbReference>
<dbReference type="GO" id="GO:0103039">
    <property type="term" value="F:protein methylthiotransferase activity"/>
    <property type="evidence" value="ECO:0007669"/>
    <property type="project" value="UniProtKB-EC"/>
</dbReference>
<reference evidence="14 15" key="1">
    <citation type="submission" date="2016-09" db="EMBL/GenBank/DDBJ databases">
        <title>Draft genome sequence for the type strain of Desulfuribacillus alkaliarsenatis AHT28, an obligately anaerobic, sulfidogenic bacterium isolated from Russian soda lake sediments.</title>
        <authorList>
            <person name="Abin C.A."/>
            <person name="Hollibaugh J.T."/>
        </authorList>
    </citation>
    <scope>NUCLEOTIDE SEQUENCE [LARGE SCALE GENOMIC DNA]</scope>
    <source>
        <strain evidence="14 15">AHT28</strain>
    </source>
</reference>
<evidence type="ECO:0000256" key="6">
    <source>
        <dbReference type="ARBA" id="ARBA00022723"/>
    </source>
</evidence>
<evidence type="ECO:0000259" key="12">
    <source>
        <dbReference type="PROSITE" id="PS51449"/>
    </source>
</evidence>
<dbReference type="FunFam" id="3.40.50.12160:FF:000003">
    <property type="entry name" value="CDK5 regulatory subunit-associated protein 1"/>
    <property type="match status" value="1"/>
</dbReference>
<dbReference type="RefSeq" id="WP_069642165.1">
    <property type="nucleotide sequence ID" value="NZ_MIJE01000001.1"/>
</dbReference>
<evidence type="ECO:0000256" key="9">
    <source>
        <dbReference type="ARBA" id="ARBA00051425"/>
    </source>
</evidence>
<dbReference type="SFLD" id="SFLDG01061">
    <property type="entry name" value="methylthiotransferase"/>
    <property type="match status" value="1"/>
</dbReference>
<dbReference type="Gene3D" id="2.40.50.140">
    <property type="entry name" value="Nucleic acid-binding proteins"/>
    <property type="match status" value="1"/>
</dbReference>
<evidence type="ECO:0000313" key="15">
    <source>
        <dbReference type="Proteomes" id="UP000094296"/>
    </source>
</evidence>
<dbReference type="Gene3D" id="3.40.50.12160">
    <property type="entry name" value="Methylthiotransferase, N-terminal domain"/>
    <property type="match status" value="1"/>
</dbReference>
<dbReference type="Pfam" id="PF04055">
    <property type="entry name" value="Radical_SAM"/>
    <property type="match status" value="1"/>
</dbReference>
<dbReference type="NCBIfam" id="TIGR00089">
    <property type="entry name" value="MiaB/RimO family radical SAM methylthiotransferase"/>
    <property type="match status" value="1"/>
</dbReference>
<comment type="catalytic activity">
    <reaction evidence="10">
        <text>L-aspartate(89)-[ribosomal protein uS12]-hydrogen + (sulfur carrier)-SH + AH2 + 2 S-adenosyl-L-methionine = 3-methylsulfanyl-L-aspartate(89)-[ribosomal protein uS12]-hydrogen + (sulfur carrier)-H + 5'-deoxyadenosine + L-methionine + A + S-adenosyl-L-homocysteine + 2 H(+)</text>
        <dbReference type="Rhea" id="RHEA:37087"/>
        <dbReference type="Rhea" id="RHEA-COMP:10460"/>
        <dbReference type="Rhea" id="RHEA-COMP:10461"/>
        <dbReference type="Rhea" id="RHEA-COMP:14737"/>
        <dbReference type="Rhea" id="RHEA-COMP:14739"/>
        <dbReference type="ChEBI" id="CHEBI:13193"/>
        <dbReference type="ChEBI" id="CHEBI:15378"/>
        <dbReference type="ChEBI" id="CHEBI:17319"/>
        <dbReference type="ChEBI" id="CHEBI:17499"/>
        <dbReference type="ChEBI" id="CHEBI:29917"/>
        <dbReference type="ChEBI" id="CHEBI:29961"/>
        <dbReference type="ChEBI" id="CHEBI:57844"/>
        <dbReference type="ChEBI" id="CHEBI:57856"/>
        <dbReference type="ChEBI" id="CHEBI:59789"/>
        <dbReference type="ChEBI" id="CHEBI:64428"/>
        <dbReference type="ChEBI" id="CHEBI:73599"/>
        <dbReference type="EC" id="2.8.4.4"/>
    </reaction>
</comment>
<dbReference type="GO" id="GO:0051539">
    <property type="term" value="F:4 iron, 4 sulfur cluster binding"/>
    <property type="evidence" value="ECO:0007669"/>
    <property type="project" value="UniProtKB-UniRule"/>
</dbReference>
<dbReference type="GO" id="GO:0005829">
    <property type="term" value="C:cytosol"/>
    <property type="evidence" value="ECO:0007669"/>
    <property type="project" value="TreeGrafter"/>
</dbReference>
<feature type="domain" description="MTTase N-terminal" evidence="12">
    <location>
        <begin position="4"/>
        <end position="120"/>
    </location>
</feature>
<dbReference type="PROSITE" id="PS50926">
    <property type="entry name" value="TRAM"/>
    <property type="match status" value="1"/>
</dbReference>
<dbReference type="InterPro" id="IPR020612">
    <property type="entry name" value="Methylthiotransferase_CS"/>
</dbReference>
<dbReference type="InterPro" id="IPR002792">
    <property type="entry name" value="TRAM_dom"/>
</dbReference>
<dbReference type="AlphaFoldDB" id="A0A1E5G689"/>
<dbReference type="SUPFAM" id="SSF102114">
    <property type="entry name" value="Radical SAM enzymes"/>
    <property type="match status" value="1"/>
</dbReference>
<dbReference type="PROSITE" id="PS51918">
    <property type="entry name" value="RADICAL_SAM"/>
    <property type="match status" value="1"/>
</dbReference>
<proteinExistence type="inferred from homology"/>
<dbReference type="PANTHER" id="PTHR43837:SF1">
    <property type="entry name" value="RIBOSOMAL PROTEIN US12 METHYLTHIOTRANSFERASE RIMO"/>
    <property type="match status" value="1"/>
</dbReference>
<comment type="caution">
    <text evidence="14">The sequence shown here is derived from an EMBL/GenBank/DDBJ whole genome shotgun (WGS) entry which is preliminary data.</text>
</comment>
<keyword evidence="5 10" id="KW-0949">S-adenosyl-L-methionine</keyword>
<evidence type="ECO:0000256" key="2">
    <source>
        <dbReference type="ARBA" id="ARBA00022485"/>
    </source>
</evidence>
<feature type="binding site" evidence="10">
    <location>
        <position position="162"/>
    </location>
    <ligand>
        <name>[4Fe-4S] cluster</name>
        <dbReference type="ChEBI" id="CHEBI:49883"/>
        <label>2</label>
        <note>4Fe-4S-S-AdoMet</note>
    </ligand>
</feature>
<evidence type="ECO:0000256" key="3">
    <source>
        <dbReference type="ARBA" id="ARBA00022490"/>
    </source>
</evidence>
<dbReference type="PANTHER" id="PTHR43837">
    <property type="entry name" value="RIBOSOMAL PROTEIN S12 METHYLTHIOTRANSFERASE RIMO"/>
    <property type="match status" value="1"/>
</dbReference>
<dbReference type="Proteomes" id="UP000094296">
    <property type="component" value="Unassembled WGS sequence"/>
</dbReference>
<keyword evidence="14" id="KW-0689">Ribosomal protein</keyword>
<dbReference type="PROSITE" id="PS01278">
    <property type="entry name" value="MTTASE_RADICAL"/>
    <property type="match status" value="1"/>
</dbReference>
<dbReference type="InterPro" id="IPR038135">
    <property type="entry name" value="Methylthiotransferase_N_sf"/>
</dbReference>
<dbReference type="Gene3D" id="3.80.30.20">
    <property type="entry name" value="tm_1862 like domain"/>
    <property type="match status" value="1"/>
</dbReference>
<dbReference type="SMART" id="SM00729">
    <property type="entry name" value="Elp3"/>
    <property type="match status" value="1"/>
</dbReference>
<dbReference type="OrthoDB" id="9805215at2"/>
<dbReference type="GO" id="GO:0035597">
    <property type="term" value="F:tRNA-2-methylthio-N(6)-dimethylallyladenosine(37) synthase activity"/>
    <property type="evidence" value="ECO:0007669"/>
    <property type="project" value="UniProtKB-EC"/>
</dbReference>
<comment type="function">
    <text evidence="10">Catalyzes the methylthiolation of an aspartic acid residue of ribosomal protein uS12.</text>
</comment>
<accession>A0A1E5G689</accession>
<protein>
    <recommendedName>
        <fullName evidence="10">Ribosomal protein uS12 methylthiotransferase RimO</fullName>
        <shortName evidence="10">uS12 MTTase</shortName>
        <shortName evidence="10">uS12 methylthiotransferase</shortName>
        <ecNumber evidence="10">2.8.4.4</ecNumber>
    </recommendedName>
    <alternativeName>
        <fullName evidence="10">Ribosomal protein uS12 (aspartate-C(3))-methylthiotransferase</fullName>
    </alternativeName>
    <alternativeName>
        <fullName evidence="10">Ribosome maturation factor RimO</fullName>
    </alternativeName>
</protein>
<feature type="domain" description="Radical SAM core" evidence="13">
    <location>
        <begin position="144"/>
        <end position="375"/>
    </location>
</feature>
<dbReference type="InterPro" id="IPR023404">
    <property type="entry name" value="rSAM_horseshoe"/>
</dbReference>
<dbReference type="InterPro" id="IPR058240">
    <property type="entry name" value="rSAM_sf"/>
</dbReference>
<keyword evidence="15" id="KW-1185">Reference proteome</keyword>
<keyword evidence="8 10" id="KW-0411">Iron-sulfur</keyword>
<dbReference type="EC" id="2.8.4.4" evidence="10"/>
<dbReference type="InterPro" id="IPR007197">
    <property type="entry name" value="rSAM"/>
</dbReference>
<evidence type="ECO:0000256" key="5">
    <source>
        <dbReference type="ARBA" id="ARBA00022691"/>
    </source>
</evidence>
<comment type="subcellular location">
    <subcellularLocation>
        <location evidence="10">Cytoplasm</location>
    </subcellularLocation>
</comment>
<evidence type="ECO:0000256" key="7">
    <source>
        <dbReference type="ARBA" id="ARBA00023004"/>
    </source>
</evidence>
<comment type="function">
    <text evidence="1">Catalyzes the methylthiolation of N6-(dimethylallyl)adenosine (i(6)A), leading to the formation of 2-methylthio-N6-(dimethylallyl)adenosine (ms(2)i(6)A) at position 37 in tRNAs that read codons beginning with uridine.</text>
</comment>
<evidence type="ECO:0000256" key="4">
    <source>
        <dbReference type="ARBA" id="ARBA00022679"/>
    </source>
</evidence>
<feature type="domain" description="TRAM" evidence="11">
    <location>
        <begin position="377"/>
        <end position="443"/>
    </location>
</feature>
<evidence type="ECO:0000256" key="1">
    <source>
        <dbReference type="ARBA" id="ARBA00003234"/>
    </source>
</evidence>
<keyword evidence="2 10" id="KW-0004">4Fe-4S</keyword>
<feature type="binding site" evidence="10">
    <location>
        <position position="158"/>
    </location>
    <ligand>
        <name>[4Fe-4S] cluster</name>
        <dbReference type="ChEBI" id="CHEBI:49883"/>
        <label>2</label>
        <note>4Fe-4S-S-AdoMet</note>
    </ligand>
</feature>
<dbReference type="InterPro" id="IPR013848">
    <property type="entry name" value="Methylthiotransferase_N"/>
</dbReference>
<comment type="similarity">
    <text evidence="10">Belongs to the methylthiotransferase family. RimO subfamily.</text>
</comment>
<evidence type="ECO:0000256" key="10">
    <source>
        <dbReference type="HAMAP-Rule" id="MF_01865"/>
    </source>
</evidence>
<dbReference type="GO" id="GO:0005840">
    <property type="term" value="C:ribosome"/>
    <property type="evidence" value="ECO:0007669"/>
    <property type="project" value="UniProtKB-KW"/>
</dbReference>
<dbReference type="HAMAP" id="MF_01865">
    <property type="entry name" value="MTTase_RimO"/>
    <property type="match status" value="1"/>
</dbReference>
<dbReference type="GO" id="GO:0035599">
    <property type="term" value="F:aspartic acid methylthiotransferase activity"/>
    <property type="evidence" value="ECO:0007669"/>
    <property type="project" value="TreeGrafter"/>
</dbReference>
<keyword evidence="14" id="KW-0687">Ribonucleoprotein</keyword>
<dbReference type="CDD" id="cd01335">
    <property type="entry name" value="Radical_SAM"/>
    <property type="match status" value="1"/>
</dbReference>
<dbReference type="SFLD" id="SFLDF00274">
    <property type="entry name" value="ribosomal_protein_S12_methylth"/>
    <property type="match status" value="1"/>
</dbReference>
<feature type="binding site" evidence="10">
    <location>
        <position position="165"/>
    </location>
    <ligand>
        <name>[4Fe-4S] cluster</name>
        <dbReference type="ChEBI" id="CHEBI:49883"/>
        <label>2</label>
        <note>4Fe-4S-S-AdoMet</note>
    </ligand>
</feature>
<dbReference type="GO" id="GO:0046872">
    <property type="term" value="F:metal ion binding"/>
    <property type="evidence" value="ECO:0007669"/>
    <property type="project" value="UniProtKB-KW"/>
</dbReference>
<dbReference type="FunFam" id="3.80.30.20:FF:000001">
    <property type="entry name" value="tRNA-2-methylthio-N(6)-dimethylallyladenosine synthase 2"/>
    <property type="match status" value="1"/>
</dbReference>
<dbReference type="SFLD" id="SFLDG01082">
    <property type="entry name" value="B12-binding_domain_containing"/>
    <property type="match status" value="1"/>
</dbReference>
<organism evidence="14 15">
    <name type="scientific">Desulfuribacillus alkaliarsenatis</name>
    <dbReference type="NCBI Taxonomy" id="766136"/>
    <lineage>
        <taxon>Bacteria</taxon>
        <taxon>Bacillati</taxon>
        <taxon>Bacillota</taxon>
        <taxon>Desulfuribacillia</taxon>
        <taxon>Desulfuribacillales</taxon>
        <taxon>Desulfuribacillaceae</taxon>
        <taxon>Desulfuribacillus</taxon>
    </lineage>
</organism>
<dbReference type="Pfam" id="PF18693">
    <property type="entry name" value="TRAM_2"/>
    <property type="match status" value="1"/>
</dbReference>
<dbReference type="STRING" id="766136.BHF68_03160"/>
<keyword evidence="7 10" id="KW-0408">Iron</keyword>
<name>A0A1E5G689_9FIRM</name>
<keyword evidence="6 10" id="KW-0479">Metal-binding</keyword>
<feature type="binding site" evidence="10">
    <location>
        <position position="13"/>
    </location>
    <ligand>
        <name>[4Fe-4S] cluster</name>
        <dbReference type="ChEBI" id="CHEBI:49883"/>
        <label>1</label>
    </ligand>
</feature>
<dbReference type="Pfam" id="PF00919">
    <property type="entry name" value="UPF0004"/>
    <property type="match status" value="1"/>
</dbReference>
<dbReference type="InterPro" id="IPR005840">
    <property type="entry name" value="Ribosomal_uS12_MeSTrfase_RimO"/>
</dbReference>
<comment type="catalytic activity">
    <reaction evidence="9">
        <text>N(6)-dimethylallyladenosine(37) in tRNA + (sulfur carrier)-SH + AH2 + 2 S-adenosyl-L-methionine = 2-methylsulfanyl-N(6)-dimethylallyladenosine(37) in tRNA + (sulfur carrier)-H + 5'-deoxyadenosine + L-methionine + A + S-adenosyl-L-homocysteine + 2 H(+)</text>
        <dbReference type="Rhea" id="RHEA:37067"/>
        <dbReference type="Rhea" id="RHEA-COMP:10375"/>
        <dbReference type="Rhea" id="RHEA-COMP:10376"/>
        <dbReference type="Rhea" id="RHEA-COMP:14737"/>
        <dbReference type="Rhea" id="RHEA-COMP:14739"/>
        <dbReference type="ChEBI" id="CHEBI:13193"/>
        <dbReference type="ChEBI" id="CHEBI:15378"/>
        <dbReference type="ChEBI" id="CHEBI:17319"/>
        <dbReference type="ChEBI" id="CHEBI:17499"/>
        <dbReference type="ChEBI" id="CHEBI:29917"/>
        <dbReference type="ChEBI" id="CHEBI:57844"/>
        <dbReference type="ChEBI" id="CHEBI:57856"/>
        <dbReference type="ChEBI" id="CHEBI:59789"/>
        <dbReference type="ChEBI" id="CHEBI:64428"/>
        <dbReference type="ChEBI" id="CHEBI:74415"/>
        <dbReference type="ChEBI" id="CHEBI:74417"/>
        <dbReference type="EC" id="2.8.4.3"/>
    </reaction>
</comment>
<dbReference type="EMBL" id="MIJE01000001">
    <property type="protein sequence ID" value="OEF98673.1"/>
    <property type="molecule type" value="Genomic_DNA"/>
</dbReference>
<evidence type="ECO:0000313" key="14">
    <source>
        <dbReference type="EMBL" id="OEF98673.1"/>
    </source>
</evidence>
<feature type="binding site" evidence="10">
    <location>
        <position position="83"/>
    </location>
    <ligand>
        <name>[4Fe-4S] cluster</name>
        <dbReference type="ChEBI" id="CHEBI:49883"/>
        <label>1</label>
    </ligand>
</feature>
<comment type="cofactor">
    <cofactor evidence="10">
        <name>[4Fe-4S] cluster</name>
        <dbReference type="ChEBI" id="CHEBI:49883"/>
    </cofactor>
    <text evidence="10">Binds 2 [4Fe-4S] clusters. One cluster is coordinated with 3 cysteines and an exchangeable S-adenosyl-L-methionine.</text>
</comment>
<feature type="binding site" evidence="10">
    <location>
        <position position="49"/>
    </location>
    <ligand>
        <name>[4Fe-4S] cluster</name>
        <dbReference type="ChEBI" id="CHEBI:49883"/>
        <label>1</label>
    </ligand>
</feature>
<gene>
    <name evidence="10" type="primary">rimO</name>
    <name evidence="14" type="ORF">BHF68_03160</name>
</gene>
<evidence type="ECO:0000259" key="13">
    <source>
        <dbReference type="PROSITE" id="PS51918"/>
    </source>
</evidence>